<dbReference type="AlphaFoldDB" id="A0A409XCT8"/>
<protein>
    <submittedName>
        <fullName evidence="1">Uncharacterized protein</fullName>
    </submittedName>
</protein>
<dbReference type="OrthoDB" id="3049390at2759"/>
<dbReference type="InParanoid" id="A0A409XCT8"/>
<feature type="non-terminal residue" evidence="1">
    <location>
        <position position="1"/>
    </location>
</feature>
<gene>
    <name evidence="1" type="ORF">CVT26_009913</name>
</gene>
<name>A0A409XCT8_9AGAR</name>
<evidence type="ECO:0000313" key="1">
    <source>
        <dbReference type="EMBL" id="PPQ88524.1"/>
    </source>
</evidence>
<reference evidence="1 2" key="1">
    <citation type="journal article" date="2018" name="Evol. Lett.">
        <title>Horizontal gene cluster transfer increased hallucinogenic mushroom diversity.</title>
        <authorList>
            <person name="Reynolds H.T."/>
            <person name="Vijayakumar V."/>
            <person name="Gluck-Thaler E."/>
            <person name="Korotkin H.B."/>
            <person name="Matheny P.B."/>
            <person name="Slot J.C."/>
        </authorList>
    </citation>
    <scope>NUCLEOTIDE SEQUENCE [LARGE SCALE GENOMIC DNA]</scope>
    <source>
        <strain evidence="1 2">SRW20</strain>
    </source>
</reference>
<comment type="caution">
    <text evidence="1">The sequence shown here is derived from an EMBL/GenBank/DDBJ whole genome shotgun (WGS) entry which is preliminary data.</text>
</comment>
<evidence type="ECO:0000313" key="2">
    <source>
        <dbReference type="Proteomes" id="UP000284706"/>
    </source>
</evidence>
<dbReference type="Proteomes" id="UP000284706">
    <property type="component" value="Unassembled WGS sequence"/>
</dbReference>
<organism evidence="1 2">
    <name type="scientific">Gymnopilus dilepis</name>
    <dbReference type="NCBI Taxonomy" id="231916"/>
    <lineage>
        <taxon>Eukaryota</taxon>
        <taxon>Fungi</taxon>
        <taxon>Dikarya</taxon>
        <taxon>Basidiomycota</taxon>
        <taxon>Agaricomycotina</taxon>
        <taxon>Agaricomycetes</taxon>
        <taxon>Agaricomycetidae</taxon>
        <taxon>Agaricales</taxon>
        <taxon>Agaricineae</taxon>
        <taxon>Hymenogastraceae</taxon>
        <taxon>Gymnopilus</taxon>
    </lineage>
</organism>
<keyword evidence="2" id="KW-1185">Reference proteome</keyword>
<proteinExistence type="predicted"/>
<sequence length="275" mass="31502">GLQWLGHAFEAKDFHAEIFNSELNAKEIYNQFMAHLHSFKSAELQAIKDTALKTIFIRTIQFRKLKKQVKNKFFANRPFLNSPCKKCKNEPDNKKCIQKVMISPTKMDESLIGCGVSFAPREKITAVPMKNSQSGQFEPRCVLHPEKDLGLKAIRCSPEILDRCGSMTYYFCDKKAPNEVLDFWTYGAFPDHVLQNLILHHRRLQNVKAIKRGKQFDSYSQGEMFAKGSRAPKGGLPGDSYAMYVGMEAIDEESINALFDDAEVWFFFHIFVVLT</sequence>
<accession>A0A409XCT8</accession>
<dbReference type="EMBL" id="NHYE01003611">
    <property type="protein sequence ID" value="PPQ88524.1"/>
    <property type="molecule type" value="Genomic_DNA"/>
</dbReference>